<feature type="domain" description="ABC transmembrane type-1" evidence="20">
    <location>
        <begin position="29"/>
        <end position="317"/>
    </location>
</feature>
<keyword evidence="9" id="KW-1278">Translocase</keyword>
<keyword evidence="12 18" id="KW-0472">Membrane</keyword>
<feature type="transmembrane region" description="Helical" evidence="18">
    <location>
        <begin position="144"/>
        <end position="167"/>
    </location>
</feature>
<dbReference type="Pfam" id="PF00664">
    <property type="entry name" value="ABC_membrane"/>
    <property type="match status" value="1"/>
</dbReference>
<dbReference type="SMART" id="SM00382">
    <property type="entry name" value="AAA"/>
    <property type="match status" value="1"/>
</dbReference>
<dbReference type="PANTHER" id="PTHR24221:SF402">
    <property type="entry name" value="IRON-SULFUR CLUSTERS TRANSPORTER ABCB7, MITOCHONDRIAL"/>
    <property type="match status" value="1"/>
</dbReference>
<dbReference type="GO" id="GO:0016887">
    <property type="term" value="F:ATP hydrolysis activity"/>
    <property type="evidence" value="ECO:0007669"/>
    <property type="project" value="InterPro"/>
</dbReference>
<evidence type="ECO:0000259" key="20">
    <source>
        <dbReference type="PROSITE" id="PS50929"/>
    </source>
</evidence>
<feature type="transmembrane region" description="Helical" evidence="18">
    <location>
        <begin position="264"/>
        <end position="286"/>
    </location>
</feature>
<dbReference type="PROSITE" id="PS00211">
    <property type="entry name" value="ABC_TRANSPORTER_1"/>
    <property type="match status" value="1"/>
</dbReference>
<evidence type="ECO:0000256" key="16">
    <source>
        <dbReference type="ARBA" id="ARBA00045666"/>
    </source>
</evidence>
<dbReference type="OrthoDB" id="6500128at2759"/>
<dbReference type="FunFam" id="3.40.50.300:FF:000287">
    <property type="entry name" value="Multidrug ABC transporter ATP-binding protein"/>
    <property type="match status" value="1"/>
</dbReference>
<sequence length="652" mass="70184">TWAADWRIIKELLGYLWPAGEPGIKSRVVIALTLLVGGKLLNVNVPILFKQAVDFLNVEPAAGATVMTVAGTVLLGYGAARLGSSLFQELRNAVFGRVAQRAIRAAARDIFGHLQRLDLSFHLGRQTGGLVRAIDRGTKGINQILSSVVFHVVPTALEIGMVCGILAHSFGAAYAGVTVATMGCYAAFTFATTAWRIQFRKQMNAADNQAATTATDSLLNFEAVKYFNNERFEMERYDKSLAKYEGAAIRTATSLAFLNAGQNAIFSVALTSMMWMASSGIVEGALTVGDLVMINGLVFQLSMPLNFLGTVYRETRQSLLDMDAMFRLHKIETKISSPPNALDLVVLPGAGEIKFENVSFGYTPQRNILSNLNLTIPAGASVAFVGPSGCGKSTILRLLFRFFDPSSGRILVDSYPIKSLDLDSLRRAIGVVPQDTVLFNQTIRYNIAYGRPAASEEEVEEAAKKAKIHDTIVGSFADGYDTRVGERGLMVSGGEKQRVQLARTFLKNPPILLFDEATSALDQTTETAIMATIREFLSTPRDADSHSAPSPHPHRRTAIFIAHRLATIQHCDSIVVLEQGRIVEQGTHDELLARGGIYAGMWRAQNGVAGRAAAEGDVVGKGEGTGAGATAADVGDRLDGEKQGTDLGGIAR</sequence>
<evidence type="ECO:0000256" key="11">
    <source>
        <dbReference type="ARBA" id="ARBA00023128"/>
    </source>
</evidence>
<keyword evidence="11" id="KW-0496">Mitochondrion</keyword>
<evidence type="ECO:0000313" key="22">
    <source>
        <dbReference type="Proteomes" id="UP000269721"/>
    </source>
</evidence>
<reference evidence="22" key="1">
    <citation type="journal article" date="2018" name="Nat. Microbiol.">
        <title>Leveraging single-cell genomics to expand the fungal tree of life.</title>
        <authorList>
            <person name="Ahrendt S.R."/>
            <person name="Quandt C.A."/>
            <person name="Ciobanu D."/>
            <person name="Clum A."/>
            <person name="Salamov A."/>
            <person name="Andreopoulos B."/>
            <person name="Cheng J.F."/>
            <person name="Woyke T."/>
            <person name="Pelin A."/>
            <person name="Henrissat B."/>
            <person name="Reynolds N.K."/>
            <person name="Benny G.L."/>
            <person name="Smith M.E."/>
            <person name="James T.Y."/>
            <person name="Grigoriev I.V."/>
        </authorList>
    </citation>
    <scope>NUCLEOTIDE SEQUENCE [LARGE SCALE GENOMIC DNA]</scope>
</reference>
<evidence type="ECO:0000256" key="3">
    <source>
        <dbReference type="ARBA" id="ARBA00022448"/>
    </source>
</evidence>
<dbReference type="Gene3D" id="1.20.1560.10">
    <property type="entry name" value="ABC transporter type 1, transmembrane domain"/>
    <property type="match status" value="1"/>
</dbReference>
<keyword evidence="3" id="KW-0813">Transport</keyword>
<dbReference type="InterPro" id="IPR003439">
    <property type="entry name" value="ABC_transporter-like_ATP-bd"/>
</dbReference>
<evidence type="ECO:0000259" key="19">
    <source>
        <dbReference type="PROSITE" id="PS50893"/>
    </source>
</evidence>
<dbReference type="GO" id="GO:0005743">
    <property type="term" value="C:mitochondrial inner membrane"/>
    <property type="evidence" value="ECO:0007669"/>
    <property type="project" value="UniProtKB-SubCell"/>
</dbReference>
<proteinExistence type="inferred from homology"/>
<comment type="function">
    <text evidence="16">Performs an essential function in the generation of cytoplasmic iron-sulfur proteins by mediating the ATP-dependent export of Fe/S cluster precursors synthesized by NFS1 and other mitochondrial proteins. Hydrolyzes ATP. Binds glutathione and may function by transporting a glutathione-conjugated iron-sulfur compound.</text>
</comment>
<comment type="subcellular location">
    <subcellularLocation>
        <location evidence="1">Mitochondrion inner membrane</location>
        <topology evidence="1">Multi-pass membrane protein</topology>
    </subcellularLocation>
</comment>
<evidence type="ECO:0000256" key="8">
    <source>
        <dbReference type="ARBA" id="ARBA00022946"/>
    </source>
</evidence>
<dbReference type="GO" id="GO:0140359">
    <property type="term" value="F:ABC-type transporter activity"/>
    <property type="evidence" value="ECO:0007669"/>
    <property type="project" value="InterPro"/>
</dbReference>
<keyword evidence="21" id="KW-0378">Hydrolase</keyword>
<evidence type="ECO:0000256" key="1">
    <source>
        <dbReference type="ARBA" id="ARBA00004448"/>
    </source>
</evidence>
<keyword evidence="8" id="KW-0809">Transit peptide</keyword>
<dbReference type="InterPro" id="IPR017871">
    <property type="entry name" value="ABC_transporter-like_CS"/>
</dbReference>
<feature type="region of interest" description="Disordered" evidence="17">
    <location>
        <begin position="625"/>
        <end position="652"/>
    </location>
</feature>
<dbReference type="CDD" id="cd18582">
    <property type="entry name" value="ABC_6TM_ATM1_ABCB7"/>
    <property type="match status" value="1"/>
</dbReference>
<comment type="similarity">
    <text evidence="13">Belongs to the ABC transporter superfamily. ABCB family. Heavy Metal importer (TC 3.A.1.210) subfamily.</text>
</comment>
<dbReference type="Gene3D" id="3.40.50.300">
    <property type="entry name" value="P-loop containing nucleotide triphosphate hydrolases"/>
    <property type="match status" value="1"/>
</dbReference>
<evidence type="ECO:0000256" key="2">
    <source>
        <dbReference type="ARBA" id="ARBA00011738"/>
    </source>
</evidence>
<evidence type="ECO:0000313" key="21">
    <source>
        <dbReference type="EMBL" id="RKO86699.1"/>
    </source>
</evidence>
<dbReference type="FunFam" id="1.20.1560.10:FF:000004">
    <property type="entry name" value="ATP-binding cassette sub-family B member 7"/>
    <property type="match status" value="1"/>
</dbReference>
<keyword evidence="4 18" id="KW-0812">Transmembrane</keyword>
<evidence type="ECO:0000256" key="13">
    <source>
        <dbReference type="ARBA" id="ARBA00024363"/>
    </source>
</evidence>
<evidence type="ECO:0000256" key="17">
    <source>
        <dbReference type="SAM" id="MobiDB-lite"/>
    </source>
</evidence>
<comment type="subunit">
    <text evidence="2">Homodimer.</text>
</comment>
<feature type="compositionally biased region" description="Basic and acidic residues" evidence="17">
    <location>
        <begin position="634"/>
        <end position="644"/>
    </location>
</feature>
<evidence type="ECO:0000256" key="18">
    <source>
        <dbReference type="SAM" id="Phobius"/>
    </source>
</evidence>
<dbReference type="InterPro" id="IPR003593">
    <property type="entry name" value="AAA+_ATPase"/>
</dbReference>
<dbReference type="GO" id="GO:0005524">
    <property type="term" value="F:ATP binding"/>
    <property type="evidence" value="ECO:0007669"/>
    <property type="project" value="UniProtKB-KW"/>
</dbReference>
<evidence type="ECO:0000256" key="15">
    <source>
        <dbReference type="ARBA" id="ARBA00040792"/>
    </source>
</evidence>
<feature type="non-terminal residue" evidence="21">
    <location>
        <position position="1"/>
    </location>
</feature>
<keyword evidence="5" id="KW-0547">Nucleotide-binding</keyword>
<evidence type="ECO:0000256" key="14">
    <source>
        <dbReference type="ARBA" id="ARBA00039906"/>
    </source>
</evidence>
<evidence type="ECO:0000256" key="10">
    <source>
        <dbReference type="ARBA" id="ARBA00022989"/>
    </source>
</evidence>
<keyword evidence="10 18" id="KW-1133">Transmembrane helix</keyword>
<evidence type="ECO:0000256" key="4">
    <source>
        <dbReference type="ARBA" id="ARBA00022692"/>
    </source>
</evidence>
<dbReference type="GO" id="GO:0140466">
    <property type="term" value="P:iron-sulfur cluster export from the mitochondrion"/>
    <property type="evidence" value="ECO:0007669"/>
    <property type="project" value="UniProtKB-ARBA"/>
</dbReference>
<keyword evidence="6" id="KW-0999">Mitochondrion inner membrane</keyword>
<dbReference type="PROSITE" id="PS50893">
    <property type="entry name" value="ABC_TRANSPORTER_2"/>
    <property type="match status" value="1"/>
</dbReference>
<dbReference type="InterPro" id="IPR011527">
    <property type="entry name" value="ABC1_TM_dom"/>
</dbReference>
<dbReference type="SUPFAM" id="SSF90123">
    <property type="entry name" value="ABC transporter transmembrane region"/>
    <property type="match status" value="1"/>
</dbReference>
<dbReference type="Proteomes" id="UP000269721">
    <property type="component" value="Unassembled WGS sequence"/>
</dbReference>
<feature type="transmembrane region" description="Helical" evidence="18">
    <location>
        <begin position="173"/>
        <end position="195"/>
    </location>
</feature>
<dbReference type="PANTHER" id="PTHR24221">
    <property type="entry name" value="ATP-BINDING CASSETTE SUB-FAMILY B"/>
    <property type="match status" value="1"/>
</dbReference>
<accession>A0A4P9W332</accession>
<dbReference type="EMBL" id="KZ997979">
    <property type="protein sequence ID" value="RKO86699.1"/>
    <property type="molecule type" value="Genomic_DNA"/>
</dbReference>
<keyword evidence="22" id="KW-1185">Reference proteome</keyword>
<dbReference type="InterPro" id="IPR039421">
    <property type="entry name" value="Type_1_exporter"/>
</dbReference>
<gene>
    <name evidence="21" type="ORF">BDK51DRAFT_16735</name>
</gene>
<protein>
    <recommendedName>
        <fullName evidence="14">Iron-sulfur clusters transporter ATM1, mitochondrial</fullName>
    </recommendedName>
    <alternativeName>
        <fullName evidence="15">Iron-sulfur clusters transporter atm1, mitochondrial</fullName>
    </alternativeName>
</protein>
<dbReference type="AlphaFoldDB" id="A0A4P9W332"/>
<feature type="domain" description="ABC transporter" evidence="19">
    <location>
        <begin position="353"/>
        <end position="604"/>
    </location>
</feature>
<keyword evidence="7" id="KW-0067">ATP-binding</keyword>
<evidence type="ECO:0000256" key="5">
    <source>
        <dbReference type="ARBA" id="ARBA00022741"/>
    </source>
</evidence>
<evidence type="ECO:0000256" key="12">
    <source>
        <dbReference type="ARBA" id="ARBA00023136"/>
    </source>
</evidence>
<dbReference type="InterPro" id="IPR027417">
    <property type="entry name" value="P-loop_NTPase"/>
</dbReference>
<evidence type="ECO:0000256" key="6">
    <source>
        <dbReference type="ARBA" id="ARBA00022792"/>
    </source>
</evidence>
<dbReference type="Pfam" id="PF00005">
    <property type="entry name" value="ABC_tran"/>
    <property type="match status" value="1"/>
</dbReference>
<dbReference type="InterPro" id="IPR036640">
    <property type="entry name" value="ABC1_TM_sf"/>
</dbReference>
<dbReference type="GO" id="GO:0006879">
    <property type="term" value="P:intracellular iron ion homeostasis"/>
    <property type="evidence" value="ECO:0007669"/>
    <property type="project" value="TreeGrafter"/>
</dbReference>
<name>A0A4P9W332_9FUNG</name>
<evidence type="ECO:0000256" key="7">
    <source>
        <dbReference type="ARBA" id="ARBA00022840"/>
    </source>
</evidence>
<organism evidence="21 22">
    <name type="scientific">Blyttiomyces helicus</name>
    <dbReference type="NCBI Taxonomy" id="388810"/>
    <lineage>
        <taxon>Eukaryota</taxon>
        <taxon>Fungi</taxon>
        <taxon>Fungi incertae sedis</taxon>
        <taxon>Chytridiomycota</taxon>
        <taxon>Chytridiomycota incertae sedis</taxon>
        <taxon>Chytridiomycetes</taxon>
        <taxon>Chytridiomycetes incertae sedis</taxon>
        <taxon>Blyttiomyces</taxon>
    </lineage>
</organism>
<evidence type="ECO:0000256" key="9">
    <source>
        <dbReference type="ARBA" id="ARBA00022967"/>
    </source>
</evidence>
<dbReference type="SUPFAM" id="SSF52540">
    <property type="entry name" value="P-loop containing nucleoside triphosphate hydrolases"/>
    <property type="match status" value="1"/>
</dbReference>
<dbReference type="PROSITE" id="PS50929">
    <property type="entry name" value="ABC_TM1F"/>
    <property type="match status" value="1"/>
</dbReference>